<accession>A0ABP0GK41</accession>
<name>A0ABP0GK41_CLALP</name>
<organism evidence="3 4">
    <name type="scientific">Clavelina lepadiformis</name>
    <name type="common">Light-bulb sea squirt</name>
    <name type="synonym">Ascidia lepadiformis</name>
    <dbReference type="NCBI Taxonomy" id="159417"/>
    <lineage>
        <taxon>Eukaryota</taxon>
        <taxon>Metazoa</taxon>
        <taxon>Chordata</taxon>
        <taxon>Tunicata</taxon>
        <taxon>Ascidiacea</taxon>
        <taxon>Aplousobranchia</taxon>
        <taxon>Clavelinidae</taxon>
        <taxon>Clavelina</taxon>
    </lineage>
</organism>
<dbReference type="Gene3D" id="3.10.20.90">
    <property type="entry name" value="Phosphatidylinositol 3-kinase Catalytic Subunit, Chain A, domain 1"/>
    <property type="match status" value="1"/>
</dbReference>
<proteinExistence type="predicted"/>
<comment type="caution">
    <text evidence="3">The sequence shown here is derived from an EMBL/GenBank/DDBJ whole genome shotgun (WGS) entry which is preliminary data.</text>
</comment>
<gene>
    <name evidence="3" type="ORF">CVLEPA_LOCUS24862</name>
</gene>
<reference evidence="3 4" key="1">
    <citation type="submission" date="2024-02" db="EMBL/GenBank/DDBJ databases">
        <authorList>
            <person name="Daric V."/>
            <person name="Darras S."/>
        </authorList>
    </citation>
    <scope>NUCLEOTIDE SEQUENCE [LARGE SCALE GENOMIC DNA]</scope>
</reference>
<feature type="compositionally biased region" description="Pro residues" evidence="1">
    <location>
        <begin position="255"/>
        <end position="264"/>
    </location>
</feature>
<dbReference type="SUPFAM" id="SSF54236">
    <property type="entry name" value="Ubiquitin-like"/>
    <property type="match status" value="1"/>
</dbReference>
<dbReference type="Proteomes" id="UP001642483">
    <property type="component" value="Unassembled WGS sequence"/>
</dbReference>
<evidence type="ECO:0000313" key="4">
    <source>
        <dbReference type="Proteomes" id="UP001642483"/>
    </source>
</evidence>
<sequence>MLLYTEGNPNGEKYRNLHRSGLIIQVCLGDTNEDIWLEGVRVSTLISELYQIIWQKTSIHPSSQRLFLGGEELRSDASLLDYYCTSSEQEKSDCVFRLRSFIPLLISTLDCPGPMLSEVEVSPKHDEPIYDIKRRIRDKFRIEINRQRLYLHPSTMVSFVRRRPLDDIRLLSTYLPFSVEKKFLEVIVQKSDPENLKSLKKIYIRLPRKVTNTRAINNEGKLSFSSTLHCNMPLDTKPSKTFNQKKENTPAHPDQLPPPPPPQTPESDLAREETPNQLSPSAAIDTSIMSSHVDEVWWLTIPVSIDQIIRRDPTIKDIEKVLNEVFKSNTALANQFTGEAANRKPEELFEAKTIGFKLCSTKPVTGDKRLDPIDTIYSKLLMRHEEMLLCLTYRNMEDRLEILPAIGNADDGNTVINSGKNITPLIPLLPLKSYTEKNVCYTAPPDPVSLRWSVDPTHAIDCGAKPGATFELTGASYSMAYGSWDIPEHRKTYAEISVEGSLHIGDLGLCSLIRYDPCSGEERPDFDAEVLIGQSKTKQEHANVKQRKQIVFYVQDAVEVTLLGPVNSLTVRSKTNKLFPPFSTESANKWANQRKQLISSQQDLRKGSFNHPTLPKPAPFHLRVDERCIDKSQLLSDILPSWKDRRQINETEMGKWYLGREKVTDIAVKPIAENGGKMIAFATLCDRGVSTDGRPYLAVTYKRLIPVFSDASMIYPRNAAIDSLRKDLDFRIQAQFYICNPIDEELCTETANFTVRLRQRIIRVHHETHTPDEVTNFETPHAGLEAAFNVKLATPEWHRGMGFQLSPTKELQSP</sequence>
<dbReference type="EMBL" id="CAWYQH010000130">
    <property type="protein sequence ID" value="CAK8692120.1"/>
    <property type="molecule type" value="Genomic_DNA"/>
</dbReference>
<dbReference type="InterPro" id="IPR000626">
    <property type="entry name" value="Ubiquitin-like_dom"/>
</dbReference>
<evidence type="ECO:0000259" key="2">
    <source>
        <dbReference type="PROSITE" id="PS50053"/>
    </source>
</evidence>
<feature type="domain" description="Ubiquitin-like" evidence="2">
    <location>
        <begin position="24"/>
        <end position="82"/>
    </location>
</feature>
<evidence type="ECO:0000256" key="1">
    <source>
        <dbReference type="SAM" id="MobiDB-lite"/>
    </source>
</evidence>
<protein>
    <recommendedName>
        <fullName evidence="2">Ubiquitin-like domain-containing protein</fullName>
    </recommendedName>
</protein>
<feature type="region of interest" description="Disordered" evidence="1">
    <location>
        <begin position="227"/>
        <end position="279"/>
    </location>
</feature>
<dbReference type="PROSITE" id="PS50053">
    <property type="entry name" value="UBIQUITIN_2"/>
    <property type="match status" value="1"/>
</dbReference>
<evidence type="ECO:0000313" key="3">
    <source>
        <dbReference type="EMBL" id="CAK8692120.1"/>
    </source>
</evidence>
<dbReference type="InterPro" id="IPR029071">
    <property type="entry name" value="Ubiquitin-like_domsf"/>
</dbReference>
<keyword evidence="4" id="KW-1185">Reference proteome</keyword>